<sequence>MTARAPERWDAGAVWARRIGPADLDCLRPLMADPEGLRRGPAPAQMAAGFARDLDHWQRHGFGRWVVLHGDRPVGLCGVTHQTGFPGLNISCYLSPAVRGRGWATDLAAALVDLTEAQGLTPYLHALLRAADPAPIRLLDKLAFRDLGRVQHDSSESLLRVRTFRGTAPMVYFGGPWQPIVSETPEGLIYSLPVSSGPVDFSVDLPISARDLGVLRADPDRASLAFAVLHPMGQALRATGETAEMAAALHHVVQADRADLLPWLAARDKACNGEISNHLSITCGADMAKLRRGAWLPLPRPDGTSA</sequence>
<gene>
    <name evidence="2" type="ORF">C7455_1104</name>
</gene>
<keyword evidence="2" id="KW-0808">Transferase</keyword>
<dbReference type="EMBL" id="QGGW01000010">
    <property type="protein sequence ID" value="PWK58063.1"/>
    <property type="molecule type" value="Genomic_DNA"/>
</dbReference>
<reference evidence="2 3" key="1">
    <citation type="submission" date="2018-05" db="EMBL/GenBank/DDBJ databases">
        <title>Genomic Encyclopedia of Type Strains, Phase IV (KMG-IV): sequencing the most valuable type-strain genomes for metagenomic binning, comparative biology and taxonomic classification.</title>
        <authorList>
            <person name="Goeker M."/>
        </authorList>
    </citation>
    <scope>NUCLEOTIDE SEQUENCE [LARGE SCALE GENOMIC DNA]</scope>
    <source>
        <strain evidence="2 3">DSM 16097</strain>
    </source>
</reference>
<evidence type="ECO:0000259" key="1">
    <source>
        <dbReference type="PROSITE" id="PS51186"/>
    </source>
</evidence>
<dbReference type="Pfam" id="PF13302">
    <property type="entry name" value="Acetyltransf_3"/>
    <property type="match status" value="1"/>
</dbReference>
<evidence type="ECO:0000313" key="3">
    <source>
        <dbReference type="Proteomes" id="UP000245708"/>
    </source>
</evidence>
<dbReference type="InterPro" id="IPR016181">
    <property type="entry name" value="Acyl_CoA_acyltransferase"/>
</dbReference>
<protein>
    <submittedName>
        <fullName evidence="2">RimJ/RimL family protein N-acetyltransferase</fullName>
    </submittedName>
</protein>
<comment type="caution">
    <text evidence="2">The sequence shown here is derived from an EMBL/GenBank/DDBJ whole genome shotgun (WGS) entry which is preliminary data.</text>
</comment>
<proteinExistence type="predicted"/>
<dbReference type="CDD" id="cd04301">
    <property type="entry name" value="NAT_SF"/>
    <property type="match status" value="1"/>
</dbReference>
<dbReference type="AlphaFoldDB" id="A0A316GBT4"/>
<accession>A0A316GBT4</accession>
<dbReference type="Proteomes" id="UP000245708">
    <property type="component" value="Unassembled WGS sequence"/>
</dbReference>
<dbReference type="InterPro" id="IPR000182">
    <property type="entry name" value="GNAT_dom"/>
</dbReference>
<organism evidence="2 3">
    <name type="scientific">Roseicyclus mahoneyensis</name>
    <dbReference type="NCBI Taxonomy" id="164332"/>
    <lineage>
        <taxon>Bacteria</taxon>
        <taxon>Pseudomonadati</taxon>
        <taxon>Pseudomonadota</taxon>
        <taxon>Alphaproteobacteria</taxon>
        <taxon>Rhodobacterales</taxon>
        <taxon>Roseobacteraceae</taxon>
        <taxon>Roseicyclus</taxon>
    </lineage>
</organism>
<dbReference type="OrthoDB" id="6293260at2"/>
<dbReference type="Gene3D" id="3.40.630.30">
    <property type="match status" value="1"/>
</dbReference>
<dbReference type="RefSeq" id="WP_109670149.1">
    <property type="nucleotide sequence ID" value="NZ_QGGW01000010.1"/>
</dbReference>
<keyword evidence="3" id="KW-1185">Reference proteome</keyword>
<dbReference type="GO" id="GO:0016747">
    <property type="term" value="F:acyltransferase activity, transferring groups other than amino-acyl groups"/>
    <property type="evidence" value="ECO:0007669"/>
    <property type="project" value="InterPro"/>
</dbReference>
<dbReference type="SUPFAM" id="SSF55729">
    <property type="entry name" value="Acyl-CoA N-acyltransferases (Nat)"/>
    <property type="match status" value="1"/>
</dbReference>
<dbReference type="PROSITE" id="PS51186">
    <property type="entry name" value="GNAT"/>
    <property type="match status" value="1"/>
</dbReference>
<evidence type="ECO:0000313" key="2">
    <source>
        <dbReference type="EMBL" id="PWK58063.1"/>
    </source>
</evidence>
<name>A0A316GBT4_9RHOB</name>
<feature type="domain" description="N-acetyltransferase" evidence="1">
    <location>
        <begin position="14"/>
        <end position="178"/>
    </location>
</feature>